<evidence type="ECO:0000256" key="1">
    <source>
        <dbReference type="ARBA" id="ARBA00023157"/>
    </source>
</evidence>
<dbReference type="SMART" id="SM00069">
    <property type="entry name" value="GLA"/>
    <property type="match status" value="1"/>
</dbReference>
<dbReference type="SUPFAM" id="SSF57630">
    <property type="entry name" value="GLA-domain"/>
    <property type="match status" value="1"/>
</dbReference>
<evidence type="ECO:0000313" key="6">
    <source>
        <dbReference type="Proteomes" id="UP001178461"/>
    </source>
</evidence>
<gene>
    <name evidence="5" type="ORF">PODLI_1B019820</name>
</gene>
<dbReference type="GO" id="GO:0005509">
    <property type="term" value="F:calcium ion binding"/>
    <property type="evidence" value="ECO:0007669"/>
    <property type="project" value="InterPro"/>
</dbReference>
<dbReference type="InterPro" id="IPR035972">
    <property type="entry name" value="GLA-like_dom_SF"/>
</dbReference>
<keyword evidence="6" id="KW-1185">Reference proteome</keyword>
<dbReference type="InterPro" id="IPR000294">
    <property type="entry name" value="GLA_domain"/>
</dbReference>
<feature type="region of interest" description="Disordered" evidence="2">
    <location>
        <begin position="229"/>
        <end position="269"/>
    </location>
</feature>
<sequence length="269" mass="30260">MPVLDVRTGVQYGWPKEKSGWSNGCDLYGEQNEGLFGNSQVLSSRSPAYLFSTCDFRTGRIMWSPPCLLLLFQALSQSFAVPLQKQPEHQQTPEDQVILDDSTAHRFLSRKPLYNHWDFELFTPGDLQRECIDEICNYEEMREVFEDDFQTKLFWDIYEHNGKGGATSTVRPGVDVAGLVAGLVGALVSAVMLVIVGMYYIKYWRKQRSRSRTQSDLYPAVPLATFVEAPKPESAPGLPSYEQVLETSGVHDAPPPPYNRNSTNTAPPT</sequence>
<organism evidence="5 6">
    <name type="scientific">Podarcis lilfordi</name>
    <name type="common">Lilford's wall lizard</name>
    <dbReference type="NCBI Taxonomy" id="74358"/>
    <lineage>
        <taxon>Eukaryota</taxon>
        <taxon>Metazoa</taxon>
        <taxon>Chordata</taxon>
        <taxon>Craniata</taxon>
        <taxon>Vertebrata</taxon>
        <taxon>Euteleostomi</taxon>
        <taxon>Lepidosauria</taxon>
        <taxon>Squamata</taxon>
        <taxon>Bifurcata</taxon>
        <taxon>Unidentata</taxon>
        <taxon>Episquamata</taxon>
        <taxon>Laterata</taxon>
        <taxon>Lacertibaenia</taxon>
        <taxon>Lacertidae</taxon>
        <taxon>Podarcis</taxon>
    </lineage>
</organism>
<dbReference type="PROSITE" id="PS50998">
    <property type="entry name" value="GLA_2"/>
    <property type="match status" value="1"/>
</dbReference>
<dbReference type="InterPro" id="IPR017857">
    <property type="entry name" value="Coagulation_fac-like_Gla_dom"/>
</dbReference>
<name>A0AA35L562_9SAUR</name>
<keyword evidence="3" id="KW-0472">Membrane</keyword>
<dbReference type="InterPro" id="IPR050442">
    <property type="entry name" value="Peptidase_S1_coag_factors"/>
</dbReference>
<dbReference type="GO" id="GO:0005615">
    <property type="term" value="C:extracellular space"/>
    <property type="evidence" value="ECO:0007669"/>
    <property type="project" value="TreeGrafter"/>
</dbReference>
<feature type="compositionally biased region" description="Polar residues" evidence="2">
    <location>
        <begin position="259"/>
        <end position="269"/>
    </location>
</feature>
<dbReference type="Proteomes" id="UP001178461">
    <property type="component" value="Chromosome 13"/>
</dbReference>
<dbReference type="FunFam" id="4.10.740.10:FF:000001">
    <property type="entry name" value="vitamin K-dependent protein S"/>
    <property type="match status" value="1"/>
</dbReference>
<keyword evidence="1" id="KW-1015">Disulfide bond</keyword>
<dbReference type="GO" id="GO:0005886">
    <property type="term" value="C:plasma membrane"/>
    <property type="evidence" value="ECO:0007669"/>
    <property type="project" value="TreeGrafter"/>
</dbReference>
<dbReference type="PRINTS" id="PR00001">
    <property type="entry name" value="GLABLOOD"/>
</dbReference>
<keyword evidence="3" id="KW-0812">Transmembrane</keyword>
<feature type="domain" description="Gla" evidence="4">
    <location>
        <begin position="114"/>
        <end position="160"/>
    </location>
</feature>
<dbReference type="PANTHER" id="PTHR24278:SF30">
    <property type="entry name" value="TRANSMEMBRANE GAMMA-CARBOXYGLUTAMIC ACID PROTEIN 2"/>
    <property type="match status" value="1"/>
</dbReference>
<reference evidence="5" key="1">
    <citation type="submission" date="2022-12" db="EMBL/GenBank/DDBJ databases">
        <authorList>
            <person name="Alioto T."/>
            <person name="Alioto T."/>
            <person name="Gomez Garrido J."/>
        </authorList>
    </citation>
    <scope>NUCLEOTIDE SEQUENCE</scope>
</reference>
<keyword evidence="3" id="KW-1133">Transmembrane helix</keyword>
<feature type="transmembrane region" description="Helical" evidence="3">
    <location>
        <begin position="176"/>
        <end position="201"/>
    </location>
</feature>
<dbReference type="Gene3D" id="4.10.740.10">
    <property type="entry name" value="Coagulation Factor IX"/>
    <property type="match status" value="1"/>
</dbReference>
<evidence type="ECO:0000313" key="5">
    <source>
        <dbReference type="EMBL" id="CAI5790050.1"/>
    </source>
</evidence>
<dbReference type="EMBL" id="OX395138">
    <property type="protein sequence ID" value="CAI5790050.1"/>
    <property type="molecule type" value="Genomic_DNA"/>
</dbReference>
<accession>A0AA35L562</accession>
<proteinExistence type="predicted"/>
<protein>
    <submittedName>
        <fullName evidence="5">Gamma-carboxyglutamic acid 2 isoform X1</fullName>
    </submittedName>
</protein>
<evidence type="ECO:0000256" key="3">
    <source>
        <dbReference type="SAM" id="Phobius"/>
    </source>
</evidence>
<dbReference type="PANTHER" id="PTHR24278">
    <property type="entry name" value="COAGULATION FACTOR"/>
    <property type="match status" value="1"/>
</dbReference>
<evidence type="ECO:0000259" key="4">
    <source>
        <dbReference type="PROSITE" id="PS50998"/>
    </source>
</evidence>
<dbReference type="AlphaFoldDB" id="A0AA35L562"/>
<dbReference type="Pfam" id="PF00594">
    <property type="entry name" value="Gla"/>
    <property type="match status" value="1"/>
</dbReference>
<evidence type="ECO:0000256" key="2">
    <source>
        <dbReference type="SAM" id="MobiDB-lite"/>
    </source>
</evidence>